<dbReference type="InterPro" id="IPR034756">
    <property type="entry name" value="T2SSM_b"/>
</dbReference>
<sequence>MRQQLNKLNNRTLIFSSIAVVLLIVIICDRLSFNPFNNTSGNLNDELALKKKLFTKYNAVISRKDAYEAQLIKLKDTYNSYEKKFIQSKTGDLAQAELQDIVKSAARKSGLIISRSSAQKVEIIHDKPNLMLVYASVEINDIDKIKKLQKFLYNIEYDGETFVFVDDLKIESTGYTTTKGVSAIIKLSAIAKIEAKALGKKVGLQSTIGNYRRAIVFVDAGNLDSIRMPVSQKFWFARDRV</sequence>
<dbReference type="AlphaFoldDB" id="A0A0B0EPU6"/>
<keyword evidence="1" id="KW-0472">Membrane</keyword>
<dbReference type="EMBL" id="JRYO01000071">
    <property type="protein sequence ID" value="KHE93173.1"/>
    <property type="molecule type" value="Genomic_DNA"/>
</dbReference>
<proteinExistence type="predicted"/>
<dbReference type="eggNOG" id="ENOG50343UZ">
    <property type="taxonomic scope" value="Bacteria"/>
</dbReference>
<comment type="caution">
    <text evidence="2">The sequence shown here is derived from an EMBL/GenBank/DDBJ whole genome shotgun (WGS) entry which is preliminary data.</text>
</comment>
<protein>
    <submittedName>
        <fullName evidence="2">Uncharacterized protein</fullName>
    </submittedName>
</protein>
<evidence type="ECO:0000313" key="3">
    <source>
        <dbReference type="Proteomes" id="UP000030652"/>
    </source>
</evidence>
<reference evidence="2 3" key="1">
    <citation type="submission" date="2014-10" db="EMBL/GenBank/DDBJ databases">
        <title>Draft genome of anammox bacterium scalindua brodae, obtained using differential coverage binning of sequence data from two enrichment reactors.</title>
        <authorList>
            <person name="Speth D.R."/>
            <person name="Russ L."/>
            <person name="Kartal B."/>
            <person name="Op den Camp H.J."/>
            <person name="Dutilh B.E."/>
            <person name="Jetten M.S."/>
        </authorList>
    </citation>
    <scope>NUCLEOTIDE SEQUENCE [LARGE SCALE GENOMIC DNA]</scope>
    <source>
        <strain evidence="2">RU1</strain>
    </source>
</reference>
<name>A0A0B0EPU6_9BACT</name>
<accession>A0A0B0EPU6</accession>
<feature type="transmembrane region" description="Helical" evidence="1">
    <location>
        <begin position="12"/>
        <end position="33"/>
    </location>
</feature>
<evidence type="ECO:0000313" key="2">
    <source>
        <dbReference type="EMBL" id="KHE93173.1"/>
    </source>
</evidence>
<gene>
    <name evidence="2" type="ORF">SCABRO_01092</name>
</gene>
<keyword evidence="1" id="KW-0812">Transmembrane</keyword>
<keyword evidence="1" id="KW-1133">Transmembrane helix</keyword>
<dbReference type="Pfam" id="PF10741">
    <property type="entry name" value="T2SSM_b"/>
    <property type="match status" value="1"/>
</dbReference>
<organism evidence="2 3">
    <name type="scientific">Candidatus Scalindua brodae</name>
    <dbReference type="NCBI Taxonomy" id="237368"/>
    <lineage>
        <taxon>Bacteria</taxon>
        <taxon>Pseudomonadati</taxon>
        <taxon>Planctomycetota</taxon>
        <taxon>Candidatus Brocadiia</taxon>
        <taxon>Candidatus Brocadiales</taxon>
        <taxon>Candidatus Scalinduaceae</taxon>
        <taxon>Candidatus Scalindua</taxon>
    </lineage>
</organism>
<evidence type="ECO:0000256" key="1">
    <source>
        <dbReference type="SAM" id="Phobius"/>
    </source>
</evidence>
<dbReference type="Proteomes" id="UP000030652">
    <property type="component" value="Unassembled WGS sequence"/>
</dbReference>